<dbReference type="EMBL" id="VUMY01000026">
    <property type="protein sequence ID" value="MST50659.1"/>
    <property type="molecule type" value="Genomic_DNA"/>
</dbReference>
<dbReference type="GO" id="GO:0055085">
    <property type="term" value="P:transmembrane transport"/>
    <property type="evidence" value="ECO:0007669"/>
    <property type="project" value="InterPro"/>
</dbReference>
<feature type="transmembrane region" description="Helical" evidence="5">
    <location>
        <begin position="57"/>
        <end position="78"/>
    </location>
</feature>
<dbReference type="PANTHER" id="PTHR30566:SF5">
    <property type="entry name" value="MECHANOSENSITIVE ION CHANNEL PROTEIN 1, MITOCHONDRIAL-RELATED"/>
    <property type="match status" value="1"/>
</dbReference>
<keyword evidence="8" id="KW-1185">Reference proteome</keyword>
<evidence type="ECO:0000256" key="1">
    <source>
        <dbReference type="ARBA" id="ARBA00004370"/>
    </source>
</evidence>
<keyword evidence="2 5" id="KW-0812">Transmembrane</keyword>
<name>A0A7K0K5E4_9ACTO</name>
<dbReference type="RefSeq" id="WP_154546553.1">
    <property type="nucleotide sequence ID" value="NZ_VUMY01000026.1"/>
</dbReference>
<gene>
    <name evidence="7" type="ORF">FYJ63_10575</name>
</gene>
<evidence type="ECO:0000256" key="5">
    <source>
        <dbReference type="SAM" id="Phobius"/>
    </source>
</evidence>
<evidence type="ECO:0000259" key="6">
    <source>
        <dbReference type="Pfam" id="PF00924"/>
    </source>
</evidence>
<dbReference type="PANTHER" id="PTHR30566">
    <property type="entry name" value="YNAI-RELATED MECHANOSENSITIVE ION CHANNEL"/>
    <property type="match status" value="1"/>
</dbReference>
<keyword evidence="4 5" id="KW-0472">Membrane</keyword>
<feature type="transmembrane region" description="Helical" evidence="5">
    <location>
        <begin position="19"/>
        <end position="36"/>
    </location>
</feature>
<proteinExistence type="predicted"/>
<evidence type="ECO:0000256" key="3">
    <source>
        <dbReference type="ARBA" id="ARBA00022989"/>
    </source>
</evidence>
<evidence type="ECO:0000313" key="8">
    <source>
        <dbReference type="Proteomes" id="UP000442535"/>
    </source>
</evidence>
<feature type="domain" description="Mechanosensitive ion channel MscS" evidence="6">
    <location>
        <begin position="102"/>
        <end position="175"/>
    </location>
</feature>
<dbReference type="InterPro" id="IPR006685">
    <property type="entry name" value="MscS_channel_2nd"/>
</dbReference>
<evidence type="ECO:0000256" key="2">
    <source>
        <dbReference type="ARBA" id="ARBA00022692"/>
    </source>
</evidence>
<dbReference type="SUPFAM" id="SSF50182">
    <property type="entry name" value="Sm-like ribonucleoproteins"/>
    <property type="match status" value="1"/>
</dbReference>
<comment type="caution">
    <text evidence="7">The sequence shown here is derived from an EMBL/GenBank/DDBJ whole genome shotgun (WGS) entry which is preliminary data.</text>
</comment>
<dbReference type="Proteomes" id="UP000442535">
    <property type="component" value="Unassembled WGS sequence"/>
</dbReference>
<evidence type="ECO:0000313" key="7">
    <source>
        <dbReference type="EMBL" id="MST50659.1"/>
    </source>
</evidence>
<protein>
    <submittedName>
        <fullName evidence="7">Mechanosensitive ion channel</fullName>
    </submittedName>
</protein>
<dbReference type="GO" id="GO:0016020">
    <property type="term" value="C:membrane"/>
    <property type="evidence" value="ECO:0007669"/>
    <property type="project" value="UniProtKB-SubCell"/>
</dbReference>
<evidence type="ECO:0000256" key="4">
    <source>
        <dbReference type="ARBA" id="ARBA00023136"/>
    </source>
</evidence>
<reference evidence="7 8" key="1">
    <citation type="submission" date="2019-08" db="EMBL/GenBank/DDBJ databases">
        <title>In-depth cultivation of the pig gut microbiome towards novel bacterial diversity and tailored functional studies.</title>
        <authorList>
            <person name="Wylensek D."/>
            <person name="Hitch T.C.A."/>
            <person name="Clavel T."/>
        </authorList>
    </citation>
    <scope>NUCLEOTIDE SEQUENCE [LARGE SCALE GENOMIC DNA]</scope>
    <source>
        <strain evidence="7 8">RF-GAM-744-WT-7</strain>
    </source>
</reference>
<accession>A0A7K0K5E4</accession>
<dbReference type="InterPro" id="IPR010920">
    <property type="entry name" value="LSM_dom_sf"/>
</dbReference>
<feature type="transmembrane region" description="Helical" evidence="5">
    <location>
        <begin position="84"/>
        <end position="110"/>
    </location>
</feature>
<dbReference type="AlphaFoldDB" id="A0A7K0K5E4"/>
<dbReference type="InterPro" id="IPR023408">
    <property type="entry name" value="MscS_beta-dom_sf"/>
</dbReference>
<dbReference type="Gene3D" id="2.30.30.60">
    <property type="match status" value="1"/>
</dbReference>
<keyword evidence="3 5" id="KW-1133">Transmembrane helix</keyword>
<comment type="subcellular location">
    <subcellularLocation>
        <location evidence="1">Membrane</location>
    </subcellularLocation>
</comment>
<organism evidence="7 8">
    <name type="scientific">Mobiluncus porci</name>
    <dbReference type="NCBI Taxonomy" id="2652278"/>
    <lineage>
        <taxon>Bacteria</taxon>
        <taxon>Bacillati</taxon>
        <taxon>Actinomycetota</taxon>
        <taxon>Actinomycetes</taxon>
        <taxon>Actinomycetales</taxon>
        <taxon>Actinomycetaceae</taxon>
        <taxon>Mobiluncus</taxon>
    </lineage>
</organism>
<dbReference type="Pfam" id="PF00924">
    <property type="entry name" value="MS_channel_2nd"/>
    <property type="match status" value="1"/>
</dbReference>
<sequence>MLDDIVDYILKALNTGGNLTAKLGLTFLALALAFLVRRLAKFVIRRFTSKERMVSRLTEIVTGLVTLAAIVIVVLIWFKALDSLILLVLLGILVFVFAMQTLVVNLFAYFQILYRKPFDIGDRIEIDGIRGEVTHIGLLTFSVSEVKGWLGTQTPTGKFVHIPNSFVFEKVFSNESADFPYVWSDLTLPVTHASNLVKAENILLDAAKIQLDMLIAQAEDTDREKLEEQADLFDSTIDPAVTMRVHGSGVDLTLRFLAPVKRVSAVETRLWKDVFSRIDAVDDIEYSPTVYRIIGSEPSSPVQ</sequence>